<name>A0A2K1WMW9_POPTR</name>
<reference evidence="1 2" key="1">
    <citation type="journal article" date="2006" name="Science">
        <title>The genome of black cottonwood, Populus trichocarpa (Torr. &amp; Gray).</title>
        <authorList>
            <person name="Tuskan G.A."/>
            <person name="Difazio S."/>
            <person name="Jansson S."/>
            <person name="Bohlmann J."/>
            <person name="Grigoriev I."/>
            <person name="Hellsten U."/>
            <person name="Putnam N."/>
            <person name="Ralph S."/>
            <person name="Rombauts S."/>
            <person name="Salamov A."/>
            <person name="Schein J."/>
            <person name="Sterck L."/>
            <person name="Aerts A."/>
            <person name="Bhalerao R.R."/>
            <person name="Bhalerao R.P."/>
            <person name="Blaudez D."/>
            <person name="Boerjan W."/>
            <person name="Brun A."/>
            <person name="Brunner A."/>
            <person name="Busov V."/>
            <person name="Campbell M."/>
            <person name="Carlson J."/>
            <person name="Chalot M."/>
            <person name="Chapman J."/>
            <person name="Chen G.L."/>
            <person name="Cooper D."/>
            <person name="Coutinho P.M."/>
            <person name="Couturier J."/>
            <person name="Covert S."/>
            <person name="Cronk Q."/>
            <person name="Cunningham R."/>
            <person name="Davis J."/>
            <person name="Degroeve S."/>
            <person name="Dejardin A."/>
            <person name="Depamphilis C."/>
            <person name="Detter J."/>
            <person name="Dirks B."/>
            <person name="Dubchak I."/>
            <person name="Duplessis S."/>
            <person name="Ehlting J."/>
            <person name="Ellis B."/>
            <person name="Gendler K."/>
            <person name="Goodstein D."/>
            <person name="Gribskov M."/>
            <person name="Grimwood J."/>
            <person name="Groover A."/>
            <person name="Gunter L."/>
            <person name="Hamberger B."/>
            <person name="Heinze B."/>
            <person name="Helariutta Y."/>
            <person name="Henrissat B."/>
            <person name="Holligan D."/>
            <person name="Holt R."/>
            <person name="Huang W."/>
            <person name="Islam-Faridi N."/>
            <person name="Jones S."/>
            <person name="Jones-Rhoades M."/>
            <person name="Jorgensen R."/>
            <person name="Joshi C."/>
            <person name="Kangasjarvi J."/>
            <person name="Karlsson J."/>
            <person name="Kelleher C."/>
            <person name="Kirkpatrick R."/>
            <person name="Kirst M."/>
            <person name="Kohler A."/>
            <person name="Kalluri U."/>
            <person name="Larimer F."/>
            <person name="Leebens-Mack J."/>
            <person name="Leple J.C."/>
            <person name="Locascio P."/>
            <person name="Lou Y."/>
            <person name="Lucas S."/>
            <person name="Martin F."/>
            <person name="Montanini B."/>
            <person name="Napoli C."/>
            <person name="Nelson D.R."/>
            <person name="Nelson C."/>
            <person name="Nieminen K."/>
            <person name="Nilsson O."/>
            <person name="Pereda V."/>
            <person name="Peter G."/>
            <person name="Philippe R."/>
            <person name="Pilate G."/>
            <person name="Poliakov A."/>
            <person name="Razumovskaya J."/>
            <person name="Richardson P."/>
            <person name="Rinaldi C."/>
            <person name="Ritland K."/>
            <person name="Rouze P."/>
            <person name="Ryaboy D."/>
            <person name="Schmutz J."/>
            <person name="Schrader J."/>
            <person name="Segerman B."/>
            <person name="Shin H."/>
            <person name="Siddiqui A."/>
            <person name="Sterky F."/>
            <person name="Terry A."/>
            <person name="Tsai C.J."/>
            <person name="Uberbacher E."/>
            <person name="Unneberg P."/>
            <person name="Vahala J."/>
            <person name="Wall K."/>
            <person name="Wessler S."/>
            <person name="Yang G."/>
            <person name="Yin T."/>
            <person name="Douglas C."/>
            <person name="Marra M."/>
            <person name="Sandberg G."/>
            <person name="Van de Peer Y."/>
            <person name="Rokhsar D."/>
        </authorList>
    </citation>
    <scope>NUCLEOTIDE SEQUENCE [LARGE SCALE GENOMIC DNA]</scope>
    <source>
        <strain evidence="2">cv. Nisqually</strain>
    </source>
</reference>
<sequence>MQGTEPSNTIVNQTILEKQLYKGLFFETIHLRKGQVFDFVNKPCCLLQHKSIFCYTINGGNREQRQFSQPFSISLA</sequence>
<dbReference type="EMBL" id="CM009308">
    <property type="protein sequence ID" value="PNS89865.1"/>
    <property type="molecule type" value="Genomic_DNA"/>
</dbReference>
<dbReference type="AlphaFoldDB" id="A0A2K1WMW9"/>
<gene>
    <name evidence="1" type="ORF">POPTR_019G011700</name>
</gene>
<keyword evidence="2" id="KW-1185">Reference proteome</keyword>
<organism evidence="1 2">
    <name type="scientific">Populus trichocarpa</name>
    <name type="common">Western balsam poplar</name>
    <name type="synonym">Populus balsamifera subsp. trichocarpa</name>
    <dbReference type="NCBI Taxonomy" id="3694"/>
    <lineage>
        <taxon>Eukaryota</taxon>
        <taxon>Viridiplantae</taxon>
        <taxon>Streptophyta</taxon>
        <taxon>Embryophyta</taxon>
        <taxon>Tracheophyta</taxon>
        <taxon>Spermatophyta</taxon>
        <taxon>Magnoliopsida</taxon>
        <taxon>eudicotyledons</taxon>
        <taxon>Gunneridae</taxon>
        <taxon>Pentapetalae</taxon>
        <taxon>rosids</taxon>
        <taxon>fabids</taxon>
        <taxon>Malpighiales</taxon>
        <taxon>Salicaceae</taxon>
        <taxon>Saliceae</taxon>
        <taxon>Populus</taxon>
    </lineage>
</organism>
<accession>A0A2K1WMW9</accession>
<dbReference type="InParanoid" id="A0A2K1WMW9"/>
<protein>
    <submittedName>
        <fullName evidence="1">Uncharacterized protein</fullName>
    </submittedName>
</protein>
<proteinExistence type="predicted"/>
<dbReference type="Proteomes" id="UP000006729">
    <property type="component" value="Chromosome 19"/>
</dbReference>
<evidence type="ECO:0000313" key="2">
    <source>
        <dbReference type="Proteomes" id="UP000006729"/>
    </source>
</evidence>
<evidence type="ECO:0000313" key="1">
    <source>
        <dbReference type="EMBL" id="PNS89865.1"/>
    </source>
</evidence>